<gene>
    <name evidence="4" type="ORF">ECB94_23810</name>
</gene>
<dbReference type="AlphaFoldDB" id="A0A3G4VLP0"/>
<protein>
    <submittedName>
        <fullName evidence="4">Curlin subunit CsgB</fullName>
    </submittedName>
</protein>
<comment type="similarity">
    <text evidence="1">Belongs to the CsgA/CsgB family.</text>
</comment>
<sequence>MNASIKTKLQTVLGVACLVASASAASTALVFAPNGGVESHGVFLHGVNEDIQSDFNDLLNTVDDIDNYSEVHITNATDSLAVVVQDSPGNSAGNKAKIVQSGSSNTALIGQKGAANTAYIIQEGDNNAAAIGQLGRNGQALVAQKGDNNLAVIGQANIFHPSSKLSINQENDNNIAFVAGSGGANLGVFQNGGDNILINASSAMRIYIDQSN</sequence>
<proteinExistence type="inferred from homology"/>
<dbReference type="GO" id="GO:0009289">
    <property type="term" value="C:pilus"/>
    <property type="evidence" value="ECO:0007669"/>
    <property type="project" value="InterPro"/>
</dbReference>
<evidence type="ECO:0000256" key="1">
    <source>
        <dbReference type="ARBA" id="ARBA00009766"/>
    </source>
</evidence>
<dbReference type="Pfam" id="PF07012">
    <property type="entry name" value="Curlin_rpt"/>
    <property type="match status" value="1"/>
</dbReference>
<dbReference type="EMBL" id="CP033578">
    <property type="protein sequence ID" value="AYV24918.1"/>
    <property type="molecule type" value="Genomic_DNA"/>
</dbReference>
<name>A0A3G4VLP0_9VIBR</name>
<evidence type="ECO:0000256" key="3">
    <source>
        <dbReference type="SAM" id="SignalP"/>
    </source>
</evidence>
<feature type="signal peptide" evidence="3">
    <location>
        <begin position="1"/>
        <end position="24"/>
    </location>
</feature>
<dbReference type="InterPro" id="IPR009742">
    <property type="entry name" value="Curlin_rpt"/>
</dbReference>
<feature type="chain" id="PRO_5017957177" evidence="3">
    <location>
        <begin position="25"/>
        <end position="212"/>
    </location>
</feature>
<organism evidence="4 5">
    <name type="scientific">Vibrio mediterranei</name>
    <dbReference type="NCBI Taxonomy" id="689"/>
    <lineage>
        <taxon>Bacteria</taxon>
        <taxon>Pseudomonadati</taxon>
        <taxon>Pseudomonadota</taxon>
        <taxon>Gammaproteobacteria</taxon>
        <taxon>Vibrionales</taxon>
        <taxon>Vibrionaceae</taxon>
        <taxon>Vibrio</taxon>
    </lineage>
</organism>
<dbReference type="RefSeq" id="WP_124942238.1">
    <property type="nucleotide sequence ID" value="NZ_CP033578.1"/>
</dbReference>
<evidence type="ECO:0000313" key="5">
    <source>
        <dbReference type="Proteomes" id="UP000279760"/>
    </source>
</evidence>
<keyword evidence="2 3" id="KW-0732">Signal</keyword>
<dbReference type="Proteomes" id="UP000279760">
    <property type="component" value="Chromosome 2"/>
</dbReference>
<accession>A0A3G4VLP0</accession>
<evidence type="ECO:0000313" key="4">
    <source>
        <dbReference type="EMBL" id="AYV24918.1"/>
    </source>
</evidence>
<reference evidence="4 5" key="1">
    <citation type="submission" date="2018-11" db="EMBL/GenBank/DDBJ databases">
        <title>Complete Genome Sequence of Vbrio mediterranei 117-T6: a Potential Pathogen Bacteria Isolated from the Conchocelis of Pyropia.</title>
        <authorList>
            <person name="Liu Q."/>
        </authorList>
    </citation>
    <scope>NUCLEOTIDE SEQUENCE [LARGE SCALE GENOMIC DNA]</scope>
    <source>
        <strain evidence="4 5">117-T6</strain>
    </source>
</reference>
<dbReference type="GO" id="GO:0007155">
    <property type="term" value="P:cell adhesion"/>
    <property type="evidence" value="ECO:0007669"/>
    <property type="project" value="InterPro"/>
</dbReference>
<evidence type="ECO:0000256" key="2">
    <source>
        <dbReference type="ARBA" id="ARBA00022729"/>
    </source>
</evidence>